<organism evidence="1 2">
    <name type="scientific">Caenorhabditis elegans</name>
    <dbReference type="NCBI Taxonomy" id="6239"/>
    <lineage>
        <taxon>Eukaryota</taxon>
        <taxon>Metazoa</taxon>
        <taxon>Ecdysozoa</taxon>
        <taxon>Nematoda</taxon>
        <taxon>Chromadorea</taxon>
        <taxon>Rhabditida</taxon>
        <taxon>Rhabditina</taxon>
        <taxon>Rhabditomorpha</taxon>
        <taxon>Rhabditoidea</taxon>
        <taxon>Rhabditidae</taxon>
        <taxon>Peloderinae</taxon>
        <taxon>Caenorhabditis</taxon>
    </lineage>
</organism>
<accession>A3KFE7</accession>
<reference evidence="1 2" key="1">
    <citation type="journal article" date="1998" name="Science">
        <title>Genome sequence of the nematode C. elegans: a platform for investigating biology.</title>
        <authorList>
            <consortium name="The C. elegans sequencing consortium"/>
            <person name="Sulson J.E."/>
            <person name="Waterston R."/>
        </authorList>
    </citation>
    <scope>NUCLEOTIDE SEQUENCE [LARGE SCALE GENOMIC DNA]</scope>
    <source>
        <strain evidence="1 2">Bristol N2</strain>
    </source>
</reference>
<protein>
    <submittedName>
        <fullName evidence="1">F-box C protein</fullName>
    </submittedName>
</protein>
<dbReference type="EMBL" id="BX284602">
    <property type="protein sequence ID" value="CCD62424.2"/>
    <property type="molecule type" value="Genomic_DNA"/>
</dbReference>
<proteinExistence type="predicted"/>
<dbReference type="Pfam" id="PF12078">
    <property type="entry name" value="DUF3557"/>
    <property type="match status" value="1"/>
</dbReference>
<dbReference type="FunCoup" id="A3KFE7">
    <property type="interactions" value="226"/>
</dbReference>
<dbReference type="UCSC" id="C16A11.9">
    <property type="organism name" value="c. elegans"/>
</dbReference>
<dbReference type="WormBase" id="C16A11.9">
    <property type="protein sequence ID" value="CE54038"/>
    <property type="gene ID" value="WBGene00045297"/>
    <property type="gene designation" value="fbxc-43"/>
</dbReference>
<keyword evidence="2" id="KW-1185">Reference proteome</keyword>
<evidence type="ECO:0000313" key="3">
    <source>
        <dbReference type="WormBase" id="C16A11.9"/>
    </source>
</evidence>
<dbReference type="RefSeq" id="NP_001364688.1">
    <property type="nucleotide sequence ID" value="NM_001377780.1"/>
</dbReference>
<gene>
    <name evidence="1 3" type="primary">fbxc-43</name>
    <name evidence="3" type="ORF">C16A11.9</name>
    <name evidence="1" type="ORF">CELE_C16A11.9</name>
</gene>
<evidence type="ECO:0000313" key="2">
    <source>
        <dbReference type="Proteomes" id="UP000001940"/>
    </source>
</evidence>
<dbReference type="HOGENOM" id="CLU_070414_0_0_1"/>
<name>A3KFE7_CAEEL</name>
<evidence type="ECO:0000313" key="1">
    <source>
        <dbReference type="EMBL" id="CCD62424.2"/>
    </source>
</evidence>
<dbReference type="PaxDb" id="6239-C16A11.9"/>
<dbReference type="PhylomeDB" id="A3KFE7"/>
<dbReference type="CTD" id="6418620"/>
<dbReference type="InterPro" id="IPR021942">
    <property type="entry name" value="DUF3557"/>
</dbReference>
<dbReference type="KEGG" id="cel:CELE_C16A11.9"/>
<dbReference type="AGR" id="WB:WBGene00045297"/>
<dbReference type="PANTHER" id="PTHR31379:SF1">
    <property type="entry name" value="F-BOX C PROTEIN-RELATED"/>
    <property type="match status" value="1"/>
</dbReference>
<dbReference type="PANTHER" id="PTHR31379">
    <property type="entry name" value="F-BOX C PROTEIN-RELATED-RELATED"/>
    <property type="match status" value="1"/>
</dbReference>
<dbReference type="AlphaFoldDB" id="A3KFE7"/>
<dbReference type="GeneID" id="6418620"/>
<dbReference type="InParanoid" id="A3KFE7"/>
<dbReference type="Proteomes" id="UP000001940">
    <property type="component" value="Chromosome II"/>
</dbReference>
<dbReference type="Bgee" id="WBGene00045297">
    <property type="expression patterns" value="Expressed in germ line (C elegans) and 3 other cell types or tissues"/>
</dbReference>
<dbReference type="OrthoDB" id="5910972at2759"/>
<sequence length="187" mass="21506">MNSNPITYPSMQCIIKHLEANKRFQLVAQCSSLVKVEKSQPLVIKKLIFNRRTISFNGVKYKLGAKNKFEAPHTLAIKQLKGRGPQINVQWLDFPDDGRILELPESFKKFKVQHFMTRSSDNPLIERFIDPKSLPLKVVHISARYYMSLLDQKILRTAEGLTIPCVPPELFHAIGRNSTCRIDQSWS</sequence>